<dbReference type="AlphaFoldDB" id="A0A4U1ELX5"/>
<name>A0A4U1ELX5_MONMO</name>
<dbReference type="Gene3D" id="3.10.110.10">
    <property type="entry name" value="Ubiquitin Conjugating Enzyme"/>
    <property type="match status" value="1"/>
</dbReference>
<accession>A0A4U1ELX5</accession>
<evidence type="ECO:0000259" key="3">
    <source>
        <dbReference type="PROSITE" id="PS50127"/>
    </source>
</evidence>
<feature type="transmembrane region" description="Helical" evidence="2">
    <location>
        <begin position="555"/>
        <end position="576"/>
    </location>
</feature>
<feature type="transmembrane region" description="Helical" evidence="2">
    <location>
        <begin position="517"/>
        <end position="534"/>
    </location>
</feature>
<dbReference type="SMART" id="SM00212">
    <property type="entry name" value="UBCc"/>
    <property type="match status" value="1"/>
</dbReference>
<feature type="region of interest" description="Disordered" evidence="1">
    <location>
        <begin position="834"/>
        <end position="855"/>
    </location>
</feature>
<evidence type="ECO:0000313" key="5">
    <source>
        <dbReference type="Proteomes" id="UP000308365"/>
    </source>
</evidence>
<evidence type="ECO:0000256" key="2">
    <source>
        <dbReference type="SAM" id="Phobius"/>
    </source>
</evidence>
<sequence length="920" mass="99991">MIKVPESPVSLKAKLYGKEEYMGIEGLEEVIVSAAVYAEKYKYGITPMKKHDTGSAVIFVTALTHSFVEISANKRITMLVFISFTNMISVQTSNSAEVNDVEIFLTFLILYIRIPRAKPLQIFHYSSAKRIRKELAEITFDPPPNRSAGPKRDSTYEQRLTILGPSGPVYECGIFFLNITCSSSYSFKLPNVTFHTTIYHCNINSQGVICLARVLLYYFKDFVVNLFPLTLTDCNSVDPPAPGRGGGAADGPDRGPTPASANAQGSRGALRAALFRKAKDKGTGARLPVCGHLGRNVPGAPLHRGHLAASAAATRQPKSPFCTIPKSEKTTPPGPYHDDFKSRHRAPLQLQPEVPEVSESLTGNRGGGPKRASGRTNLSVWRARSPLGTAGLSSLHRRLGRVEGACGDVDEDAARALMDVLLCEVIDGLARDVVERRRSLPVVPPMNTSSLEGSSIQEVLHDELVDAIEREPLLGALPDGHHDERVVAERRLLPVRFGPVQGGGRGRRRRRRREQQLLGALVVVGGRGAPCRGRRRRRLLLWRRRRRLRGGRRRVVVVVVVVVVVLGVVAVVVAVARVSSGGNGGGGGAGAGQRRGGRRRPLGAERGAGCAGGGGGGTERFGSSAVGPQAPALASHTFAHALGDSVPFSPRRSSFSSASNPNWKRVAASYHPGNVFILLVDIGGKIRFLNFPAPIPIPIFISVFITYPNLYLQISLCVREKKQPLDLKAAMEMERLSVKASWYSGRNVTQQIKKNSESSHQPIRRQQRNELKGGSVEGVVSKAPFQAISELLKVGDPVEMDEGGCHLQDVEDLMRLEPYVEFSRQEALRNPRGIKASSGDVRHSHEEEPAHLARRGGLDEALRDCKVHGGHGAAQAKPQEHPCSCLLVLRTGKLVPLGHSDGRDARTQTLESKLYLEGCQ</sequence>
<feature type="region of interest" description="Disordered" evidence="1">
    <location>
        <begin position="582"/>
        <end position="615"/>
    </location>
</feature>
<feature type="region of interest" description="Disordered" evidence="1">
    <location>
        <begin position="310"/>
        <end position="374"/>
    </location>
</feature>
<protein>
    <recommendedName>
        <fullName evidence="3">UBC core domain-containing protein</fullName>
    </recommendedName>
</protein>
<keyword evidence="2" id="KW-0472">Membrane</keyword>
<gene>
    <name evidence="4" type="ORF">EI555_010717</name>
</gene>
<dbReference type="Pfam" id="PF00179">
    <property type="entry name" value="UQ_con"/>
    <property type="match status" value="1"/>
</dbReference>
<feature type="compositionally biased region" description="Basic and acidic residues" evidence="1">
    <location>
        <begin position="840"/>
        <end position="855"/>
    </location>
</feature>
<comment type="caution">
    <text evidence="4">The sequence shown here is derived from an EMBL/GenBank/DDBJ whole genome shotgun (WGS) entry which is preliminary data.</text>
</comment>
<organism evidence="4 5">
    <name type="scientific">Monodon monoceros</name>
    <name type="common">Narwhal</name>
    <name type="synonym">Ceratodon monodon</name>
    <dbReference type="NCBI Taxonomy" id="40151"/>
    <lineage>
        <taxon>Eukaryota</taxon>
        <taxon>Metazoa</taxon>
        <taxon>Chordata</taxon>
        <taxon>Craniata</taxon>
        <taxon>Vertebrata</taxon>
        <taxon>Euteleostomi</taxon>
        <taxon>Mammalia</taxon>
        <taxon>Eutheria</taxon>
        <taxon>Laurasiatheria</taxon>
        <taxon>Artiodactyla</taxon>
        <taxon>Whippomorpha</taxon>
        <taxon>Cetacea</taxon>
        <taxon>Odontoceti</taxon>
        <taxon>Monodontidae</taxon>
        <taxon>Monodon</taxon>
    </lineage>
</organism>
<keyword evidence="2" id="KW-1133">Transmembrane helix</keyword>
<dbReference type="EMBL" id="RWIC01001142">
    <property type="protein sequence ID" value="TKC37415.1"/>
    <property type="molecule type" value="Genomic_DNA"/>
</dbReference>
<dbReference type="Proteomes" id="UP000308365">
    <property type="component" value="Unassembled WGS sequence"/>
</dbReference>
<dbReference type="InterPro" id="IPR016135">
    <property type="entry name" value="UBQ-conjugating_enzyme/RWD"/>
</dbReference>
<proteinExistence type="predicted"/>
<dbReference type="SUPFAM" id="SSF54495">
    <property type="entry name" value="UBC-like"/>
    <property type="match status" value="1"/>
</dbReference>
<keyword evidence="2" id="KW-0812">Transmembrane</keyword>
<dbReference type="InterPro" id="IPR000608">
    <property type="entry name" value="UBC"/>
</dbReference>
<feature type="region of interest" description="Disordered" evidence="1">
    <location>
        <begin position="241"/>
        <end position="267"/>
    </location>
</feature>
<feature type="domain" description="UBC core" evidence="3">
    <location>
        <begin position="126"/>
        <end position="211"/>
    </location>
</feature>
<dbReference type="PROSITE" id="PS50127">
    <property type="entry name" value="UBC_2"/>
    <property type="match status" value="1"/>
</dbReference>
<feature type="region of interest" description="Disordered" evidence="1">
    <location>
        <begin position="753"/>
        <end position="775"/>
    </location>
</feature>
<evidence type="ECO:0000256" key="1">
    <source>
        <dbReference type="SAM" id="MobiDB-lite"/>
    </source>
</evidence>
<feature type="compositionally biased region" description="Gly residues" evidence="1">
    <location>
        <begin position="582"/>
        <end position="594"/>
    </location>
</feature>
<dbReference type="PANTHER" id="PTHR24068">
    <property type="entry name" value="UBIQUITIN-CONJUGATING ENZYME E2"/>
    <property type="match status" value="1"/>
</dbReference>
<evidence type="ECO:0000313" key="4">
    <source>
        <dbReference type="EMBL" id="TKC37415.1"/>
    </source>
</evidence>
<reference evidence="5" key="1">
    <citation type="journal article" date="2019" name="IScience">
        <title>Narwhal Genome Reveals Long-Term Low Genetic Diversity despite Current Large Abundance Size.</title>
        <authorList>
            <person name="Westbury M.V."/>
            <person name="Petersen B."/>
            <person name="Garde E."/>
            <person name="Heide-Jorgensen M.P."/>
            <person name="Lorenzen E.D."/>
        </authorList>
    </citation>
    <scope>NUCLEOTIDE SEQUENCE [LARGE SCALE GENOMIC DNA]</scope>
</reference>